<name>A0A182TBZ0_9DIPT</name>
<dbReference type="FunFam" id="3.40.630.10:FF:000084">
    <property type="entry name" value="Carboxypeptidase B2"/>
    <property type="match status" value="1"/>
</dbReference>
<dbReference type="PRINTS" id="PR00765">
    <property type="entry name" value="CRBOXYPTASEA"/>
</dbReference>
<evidence type="ECO:0000256" key="3">
    <source>
        <dbReference type="ARBA" id="ARBA00022645"/>
    </source>
</evidence>
<reference evidence="13" key="1">
    <citation type="submission" date="2013-09" db="EMBL/GenBank/DDBJ databases">
        <title>The Genome Sequence of Anopheles maculatus species B.</title>
        <authorList>
            <consortium name="The Broad Institute Genomics Platform"/>
            <person name="Neafsey D.E."/>
            <person name="Besansky N."/>
            <person name="Howell P."/>
            <person name="Walton C."/>
            <person name="Young S.K."/>
            <person name="Zeng Q."/>
            <person name="Gargeya S."/>
            <person name="Fitzgerald M."/>
            <person name="Haas B."/>
            <person name="Abouelleil A."/>
            <person name="Allen A.W."/>
            <person name="Alvarado L."/>
            <person name="Arachchi H.M."/>
            <person name="Berlin A.M."/>
            <person name="Chapman S.B."/>
            <person name="Gainer-Dewar J."/>
            <person name="Goldberg J."/>
            <person name="Griggs A."/>
            <person name="Gujja S."/>
            <person name="Hansen M."/>
            <person name="Howarth C."/>
            <person name="Imamovic A."/>
            <person name="Ireland A."/>
            <person name="Larimer J."/>
            <person name="McCowan C."/>
            <person name="Murphy C."/>
            <person name="Pearson M."/>
            <person name="Poon T.W."/>
            <person name="Priest M."/>
            <person name="Roberts A."/>
            <person name="Saif S."/>
            <person name="Shea T."/>
            <person name="Sisk P."/>
            <person name="Sykes S."/>
            <person name="Wortman J."/>
            <person name="Nusbaum C."/>
            <person name="Birren B."/>
        </authorList>
    </citation>
    <scope>NUCLEOTIDE SEQUENCE [LARGE SCALE GENOMIC DNA]</scope>
    <source>
        <strain evidence="13">maculatus3</strain>
    </source>
</reference>
<dbReference type="Pfam" id="PF00246">
    <property type="entry name" value="Peptidase_M14"/>
    <property type="match status" value="1"/>
</dbReference>
<keyword evidence="8" id="KW-0862">Zinc</keyword>
<feature type="domain" description="Peptidase M14" evidence="11">
    <location>
        <begin position="30"/>
        <end position="314"/>
    </location>
</feature>
<dbReference type="GO" id="GO:0006508">
    <property type="term" value="P:proteolysis"/>
    <property type="evidence" value="ECO:0007669"/>
    <property type="project" value="UniProtKB-KW"/>
</dbReference>
<keyword evidence="5" id="KW-0479">Metal-binding</keyword>
<keyword evidence="7" id="KW-0378">Hydrolase</keyword>
<keyword evidence="3" id="KW-0121">Carboxypeptidase</keyword>
<dbReference type="InterPro" id="IPR000834">
    <property type="entry name" value="Peptidase_M14"/>
</dbReference>
<comment type="cofactor">
    <cofactor evidence="1">
        <name>Zn(2+)</name>
        <dbReference type="ChEBI" id="CHEBI:29105"/>
    </cofactor>
</comment>
<dbReference type="GO" id="GO:0008270">
    <property type="term" value="F:zinc ion binding"/>
    <property type="evidence" value="ECO:0007669"/>
    <property type="project" value="InterPro"/>
</dbReference>
<dbReference type="GO" id="GO:0005615">
    <property type="term" value="C:extracellular space"/>
    <property type="evidence" value="ECO:0007669"/>
    <property type="project" value="TreeGrafter"/>
</dbReference>
<keyword evidence="6" id="KW-0732">Signal</keyword>
<dbReference type="GO" id="GO:0004181">
    <property type="term" value="F:metallocarboxypeptidase activity"/>
    <property type="evidence" value="ECO:0007669"/>
    <property type="project" value="InterPro"/>
</dbReference>
<organism evidence="12 13">
    <name type="scientific">Anopheles maculatus</name>
    <dbReference type="NCBI Taxonomy" id="74869"/>
    <lineage>
        <taxon>Eukaryota</taxon>
        <taxon>Metazoa</taxon>
        <taxon>Ecdysozoa</taxon>
        <taxon>Arthropoda</taxon>
        <taxon>Hexapoda</taxon>
        <taxon>Insecta</taxon>
        <taxon>Pterygota</taxon>
        <taxon>Neoptera</taxon>
        <taxon>Endopterygota</taxon>
        <taxon>Diptera</taxon>
        <taxon>Nematocera</taxon>
        <taxon>Culicoidea</taxon>
        <taxon>Culicidae</taxon>
        <taxon>Anophelinae</taxon>
        <taxon>Anopheles</taxon>
        <taxon>Anopheles maculatus group</taxon>
    </lineage>
</organism>
<dbReference type="Proteomes" id="UP000075901">
    <property type="component" value="Unassembled WGS sequence"/>
</dbReference>
<proteinExistence type="inferred from homology"/>
<evidence type="ECO:0000256" key="8">
    <source>
        <dbReference type="ARBA" id="ARBA00022833"/>
    </source>
</evidence>
<evidence type="ECO:0000256" key="5">
    <source>
        <dbReference type="ARBA" id="ARBA00022723"/>
    </source>
</evidence>
<protein>
    <recommendedName>
        <fullName evidence="11">Peptidase M14 domain-containing protein</fullName>
    </recommendedName>
</protein>
<evidence type="ECO:0000256" key="4">
    <source>
        <dbReference type="ARBA" id="ARBA00022670"/>
    </source>
</evidence>
<keyword evidence="9" id="KW-0482">Metalloprotease</keyword>
<dbReference type="VEuPathDB" id="VectorBase:AMAM023784"/>
<dbReference type="Gene3D" id="3.40.630.10">
    <property type="entry name" value="Zn peptidases"/>
    <property type="match status" value="1"/>
</dbReference>
<dbReference type="SMART" id="SM00631">
    <property type="entry name" value="Zn_pept"/>
    <property type="match status" value="1"/>
</dbReference>
<dbReference type="EnsemblMetazoa" id="AMAM023784-RA">
    <property type="protein sequence ID" value="AMAM023784-PA"/>
    <property type="gene ID" value="AMAM023784"/>
</dbReference>
<evidence type="ECO:0000256" key="10">
    <source>
        <dbReference type="PROSITE-ProRule" id="PRU01379"/>
    </source>
</evidence>
<keyword evidence="13" id="KW-1185">Reference proteome</keyword>
<evidence type="ECO:0000259" key="11">
    <source>
        <dbReference type="PROSITE" id="PS52035"/>
    </source>
</evidence>
<accession>A0A182TBZ0</accession>
<reference evidence="12" key="2">
    <citation type="submission" date="2020-05" db="UniProtKB">
        <authorList>
            <consortium name="EnsemblMetazoa"/>
        </authorList>
    </citation>
    <scope>IDENTIFICATION</scope>
    <source>
        <strain evidence="12">maculatus3</strain>
    </source>
</reference>
<dbReference type="PROSITE" id="PS52035">
    <property type="entry name" value="PEPTIDASE_M14"/>
    <property type="match status" value="1"/>
</dbReference>
<evidence type="ECO:0000256" key="6">
    <source>
        <dbReference type="ARBA" id="ARBA00022729"/>
    </source>
</evidence>
<evidence type="ECO:0000256" key="7">
    <source>
        <dbReference type="ARBA" id="ARBA00022801"/>
    </source>
</evidence>
<evidence type="ECO:0000256" key="2">
    <source>
        <dbReference type="ARBA" id="ARBA00005988"/>
    </source>
</evidence>
<evidence type="ECO:0000256" key="1">
    <source>
        <dbReference type="ARBA" id="ARBA00001947"/>
    </source>
</evidence>
<evidence type="ECO:0000313" key="12">
    <source>
        <dbReference type="EnsemblMetazoa" id="AMAM023784-PA"/>
    </source>
</evidence>
<feature type="active site" description="Proton donor/acceptor" evidence="10">
    <location>
        <position position="283"/>
    </location>
</feature>
<dbReference type="AlphaFoldDB" id="A0A182TBZ0"/>
<evidence type="ECO:0000313" key="13">
    <source>
        <dbReference type="Proteomes" id="UP000075901"/>
    </source>
</evidence>
<comment type="similarity">
    <text evidence="2 10">Belongs to the peptidase M14 family.</text>
</comment>
<sequence length="324" mass="36534">MSLCFGVQTPTLSYPINFSLLAGPSNAIDHFLSYEETNEFLHHSAENFADKVATIKIGESALGRDINMIIINKYATKTVILVANLHAREWGAMTTALYIISQLIYNRDQYPKLMDFRWIIIPIANPDGYTYSMNYDRYWSKNRAPQPGGTFGVDLNRNFGYMWGKNENPASPDGRAYNGPAAFSEAESAAIGYLLDQFSSNTILFLDMHTFGNHIFYPWSYTTDPAPDGGKARAVGLAGADAMQARYGQHYTVGTSAYLFERVYGTSLDYCHSVGINVCLWFEMTKEGFQFEEKLIVRYGEEAWLGVQTMVLKANELIDVYYPE</sequence>
<dbReference type="PANTHER" id="PTHR11705:SF140">
    <property type="entry name" value="FI02848P-RELATED"/>
    <property type="match status" value="1"/>
</dbReference>
<dbReference type="PANTHER" id="PTHR11705">
    <property type="entry name" value="PROTEASE FAMILY M14 CARBOXYPEPTIDASE A,B"/>
    <property type="match status" value="1"/>
</dbReference>
<keyword evidence="4" id="KW-0645">Protease</keyword>
<evidence type="ECO:0000256" key="9">
    <source>
        <dbReference type="ARBA" id="ARBA00023049"/>
    </source>
</evidence>
<dbReference type="SUPFAM" id="SSF53187">
    <property type="entry name" value="Zn-dependent exopeptidases"/>
    <property type="match status" value="1"/>
</dbReference>